<keyword evidence="4" id="KW-0597">Phosphoprotein</keyword>
<evidence type="ECO:0000256" key="6">
    <source>
        <dbReference type="ARBA" id="ARBA00022840"/>
    </source>
</evidence>
<evidence type="ECO:0000313" key="13">
    <source>
        <dbReference type="EMBL" id="EEN66759.1"/>
    </source>
</evidence>
<dbReference type="FunFam" id="1.20.58.390:FF:000072">
    <property type="entry name" value="Uncharacterized protein"/>
    <property type="match status" value="1"/>
</dbReference>
<protein>
    <recommendedName>
        <fullName evidence="14">CUB domain-containing protein</fullName>
    </recommendedName>
</protein>
<evidence type="ECO:0000256" key="4">
    <source>
        <dbReference type="ARBA" id="ARBA00022553"/>
    </source>
</evidence>
<dbReference type="SUPFAM" id="SSF57440">
    <property type="entry name" value="Kringle-like"/>
    <property type="match status" value="1"/>
</dbReference>
<dbReference type="InterPro" id="IPR002172">
    <property type="entry name" value="LDrepeatLR_classA_rpt"/>
</dbReference>
<dbReference type="GO" id="GO:0005524">
    <property type="term" value="F:ATP binding"/>
    <property type="evidence" value="ECO:0007669"/>
    <property type="project" value="UniProtKB-KW"/>
</dbReference>
<dbReference type="InParanoid" id="C3XYY8"/>
<dbReference type="PANTHER" id="PTHR46335:SF1">
    <property type="entry name" value="CUBILIN"/>
    <property type="match status" value="1"/>
</dbReference>
<dbReference type="InterPro" id="IPR036734">
    <property type="entry name" value="Neur_chan_lig-bd_sf"/>
</dbReference>
<proteinExistence type="predicted"/>
<dbReference type="FunFam" id="2.70.170.10:FF:000082">
    <property type="entry name" value="Uncharacterized protein"/>
    <property type="match status" value="1"/>
</dbReference>
<keyword evidence="5" id="KW-0547">Nucleotide-binding</keyword>
<name>C3XYY8_BRAFL</name>
<dbReference type="Gene3D" id="1.20.58.390">
    <property type="entry name" value="Neurotransmitter-gated ion-channel transmembrane domain"/>
    <property type="match status" value="1"/>
</dbReference>
<dbReference type="CDD" id="cd00041">
    <property type="entry name" value="CUB"/>
    <property type="match status" value="1"/>
</dbReference>
<evidence type="ECO:0000259" key="12">
    <source>
        <dbReference type="PROSITE" id="PS50070"/>
    </source>
</evidence>
<dbReference type="InterPro" id="IPR020067">
    <property type="entry name" value="Frizzled_dom"/>
</dbReference>
<keyword evidence="9" id="KW-1133">Transmembrane helix</keyword>
<gene>
    <name evidence="13" type="ORF">BRAFLDRAFT_90936</name>
</gene>
<dbReference type="Pfam" id="PF02931">
    <property type="entry name" value="Neur_chan_LBD"/>
    <property type="match status" value="1"/>
</dbReference>
<comment type="caution">
    <text evidence="8">Lacks conserved residue(s) required for the propagation of feature annotation.</text>
</comment>
<dbReference type="Gene3D" id="4.10.400.10">
    <property type="entry name" value="Low-density Lipoprotein Receptor"/>
    <property type="match status" value="1"/>
</dbReference>
<dbReference type="FunFam" id="1.10.2000.10:FF:000020">
    <property type="entry name" value="Uncharacterized protein"/>
    <property type="match status" value="1"/>
</dbReference>
<dbReference type="InterPro" id="IPR035914">
    <property type="entry name" value="Sperma_CUB_dom_sf"/>
</dbReference>
<feature type="signal peptide" evidence="10">
    <location>
        <begin position="1"/>
        <end position="18"/>
    </location>
</feature>
<dbReference type="GO" id="GO:0005230">
    <property type="term" value="F:extracellular ligand-gated monoatomic ion channel activity"/>
    <property type="evidence" value="ECO:0007669"/>
    <property type="project" value="InterPro"/>
</dbReference>
<dbReference type="SUPFAM" id="SSF57535">
    <property type="entry name" value="Complement control module/SCR domain"/>
    <property type="match status" value="1"/>
</dbReference>
<keyword evidence="8" id="KW-0420">Kringle</keyword>
<evidence type="ECO:0000256" key="3">
    <source>
        <dbReference type="ARBA" id="ARBA00004479"/>
    </source>
</evidence>
<feature type="transmembrane region" description="Helical" evidence="9">
    <location>
        <begin position="551"/>
        <end position="574"/>
    </location>
</feature>
<dbReference type="Pfam" id="PF01392">
    <property type="entry name" value="Fz"/>
    <property type="match status" value="1"/>
</dbReference>
<dbReference type="SUPFAM" id="SSF57424">
    <property type="entry name" value="LDL receptor-like module"/>
    <property type="match status" value="1"/>
</dbReference>
<evidence type="ECO:0008006" key="14">
    <source>
        <dbReference type="Google" id="ProtNLM"/>
    </source>
</evidence>
<dbReference type="InterPro" id="IPR006029">
    <property type="entry name" value="Neurotrans-gated_channel_TM"/>
</dbReference>
<dbReference type="eggNOG" id="KOG3645">
    <property type="taxonomic scope" value="Eukaryota"/>
</dbReference>
<dbReference type="CDD" id="cd00112">
    <property type="entry name" value="LDLa"/>
    <property type="match status" value="1"/>
</dbReference>
<dbReference type="SUPFAM" id="SSF63501">
    <property type="entry name" value="Frizzled cysteine-rich domain"/>
    <property type="match status" value="1"/>
</dbReference>
<dbReference type="SMART" id="SM00192">
    <property type="entry name" value="LDLa"/>
    <property type="match status" value="1"/>
</dbReference>
<reference evidence="13" key="1">
    <citation type="journal article" date="2008" name="Nature">
        <title>The amphioxus genome and the evolution of the chordate karyotype.</title>
        <authorList>
            <consortium name="US DOE Joint Genome Institute (JGI-PGF)"/>
            <person name="Putnam N.H."/>
            <person name="Butts T."/>
            <person name="Ferrier D.E.K."/>
            <person name="Furlong R.F."/>
            <person name="Hellsten U."/>
            <person name="Kawashima T."/>
            <person name="Robinson-Rechavi M."/>
            <person name="Shoguchi E."/>
            <person name="Terry A."/>
            <person name="Yu J.-K."/>
            <person name="Benito-Gutierrez E.L."/>
            <person name="Dubchak I."/>
            <person name="Garcia-Fernandez J."/>
            <person name="Gibson-Brown J.J."/>
            <person name="Grigoriev I.V."/>
            <person name="Horton A.C."/>
            <person name="de Jong P.J."/>
            <person name="Jurka J."/>
            <person name="Kapitonov V.V."/>
            <person name="Kohara Y."/>
            <person name="Kuroki Y."/>
            <person name="Lindquist E."/>
            <person name="Lucas S."/>
            <person name="Osoegawa K."/>
            <person name="Pennacchio L.A."/>
            <person name="Salamov A.A."/>
            <person name="Satou Y."/>
            <person name="Sauka-Spengler T."/>
            <person name="Schmutz J."/>
            <person name="Shin-I T."/>
            <person name="Toyoda A."/>
            <person name="Bronner-Fraser M."/>
            <person name="Fujiyama A."/>
            <person name="Holland L.Z."/>
            <person name="Holland P.W.H."/>
            <person name="Satoh N."/>
            <person name="Rokhsar D.S."/>
        </authorList>
    </citation>
    <scope>NUCLEOTIDE SEQUENCE [LARGE SCALE GENOMIC DNA]</scope>
    <source>
        <strain evidence="13">S238N-H82</strain>
        <tissue evidence="13">Testes</tissue>
    </source>
</reference>
<dbReference type="Gene3D" id="1.10.2000.10">
    <property type="entry name" value="Frizzled cysteine-rich domain"/>
    <property type="match status" value="1"/>
</dbReference>
<dbReference type="FunFam" id="2.60.120.290:FF:000200">
    <property type="entry name" value="Predicted protein"/>
    <property type="match status" value="1"/>
</dbReference>
<dbReference type="CDD" id="cd07066">
    <property type="entry name" value="CRD_FZ"/>
    <property type="match status" value="1"/>
</dbReference>
<dbReference type="PROSITE" id="PS50038">
    <property type="entry name" value="FZ"/>
    <property type="match status" value="1"/>
</dbReference>
<dbReference type="Pfam" id="PF00057">
    <property type="entry name" value="Ldl_recept_a"/>
    <property type="match status" value="1"/>
</dbReference>
<evidence type="ECO:0000256" key="9">
    <source>
        <dbReference type="SAM" id="Phobius"/>
    </source>
</evidence>
<keyword evidence="7" id="KW-1015">Disulfide bond</keyword>
<dbReference type="InterPro" id="IPR000436">
    <property type="entry name" value="Sushi_SCR_CCP_dom"/>
</dbReference>
<dbReference type="PROSITE" id="PS50070">
    <property type="entry name" value="KRINGLE_2"/>
    <property type="match status" value="1"/>
</dbReference>
<feature type="domain" description="FZ" evidence="11">
    <location>
        <begin position="99"/>
        <end position="231"/>
    </location>
</feature>
<feature type="transmembrane region" description="Helical" evidence="9">
    <location>
        <begin position="739"/>
        <end position="757"/>
    </location>
</feature>
<evidence type="ECO:0000256" key="1">
    <source>
        <dbReference type="ARBA" id="ARBA00004141"/>
    </source>
</evidence>
<keyword evidence="6" id="KW-0067">ATP-binding</keyword>
<evidence type="ECO:0000256" key="5">
    <source>
        <dbReference type="ARBA" id="ARBA00022741"/>
    </source>
</evidence>
<organism>
    <name type="scientific">Branchiostoma floridae</name>
    <name type="common">Florida lancelet</name>
    <name type="synonym">Amphioxus</name>
    <dbReference type="NCBI Taxonomy" id="7739"/>
    <lineage>
        <taxon>Eukaryota</taxon>
        <taxon>Metazoa</taxon>
        <taxon>Chordata</taxon>
        <taxon>Cephalochordata</taxon>
        <taxon>Leptocardii</taxon>
        <taxon>Amphioxiformes</taxon>
        <taxon>Branchiostomatidae</taxon>
        <taxon>Branchiostoma</taxon>
    </lineage>
</organism>
<keyword evidence="10" id="KW-0732">Signal</keyword>
<dbReference type="CDD" id="cd00033">
    <property type="entry name" value="CCP"/>
    <property type="match status" value="1"/>
</dbReference>
<evidence type="ECO:0000256" key="2">
    <source>
        <dbReference type="ARBA" id="ARBA00004162"/>
    </source>
</evidence>
<dbReference type="InterPro" id="IPR036719">
    <property type="entry name" value="Neuro-gated_channel_TM_sf"/>
</dbReference>
<dbReference type="InterPro" id="IPR036055">
    <property type="entry name" value="LDL_receptor-like_sf"/>
</dbReference>
<dbReference type="CDD" id="cd19051">
    <property type="entry name" value="LGIC_TM_cation"/>
    <property type="match status" value="1"/>
</dbReference>
<dbReference type="SUPFAM" id="SSF90112">
    <property type="entry name" value="Neurotransmitter-gated ion-channel transmembrane pore"/>
    <property type="match status" value="1"/>
</dbReference>
<dbReference type="Pfam" id="PF02932">
    <property type="entry name" value="Neur_chan_memb"/>
    <property type="match status" value="1"/>
</dbReference>
<dbReference type="InterPro" id="IPR013806">
    <property type="entry name" value="Kringle-like"/>
</dbReference>
<dbReference type="AlphaFoldDB" id="C3XYY8"/>
<feature type="chain" id="PRO_5002934478" description="CUB domain-containing protein" evidence="10">
    <location>
        <begin position="19"/>
        <end position="758"/>
    </location>
</feature>
<dbReference type="Gene3D" id="2.60.120.290">
    <property type="entry name" value="Spermadhesin, CUB domain"/>
    <property type="match status" value="1"/>
</dbReference>
<feature type="domain" description="Kringle" evidence="12">
    <location>
        <begin position="227"/>
        <end position="314"/>
    </location>
</feature>
<dbReference type="Gene3D" id="2.70.170.10">
    <property type="entry name" value="Neurotransmitter-gated ion-channel ligand-binding domain"/>
    <property type="match status" value="1"/>
</dbReference>
<dbReference type="CDD" id="cd18989">
    <property type="entry name" value="LGIC_ECD_cation"/>
    <property type="match status" value="1"/>
</dbReference>
<dbReference type="SUPFAM" id="SSF63712">
    <property type="entry name" value="Nicotinic receptor ligand binding domain-like"/>
    <property type="match status" value="1"/>
</dbReference>
<dbReference type="SUPFAM" id="SSF49854">
    <property type="entry name" value="Spermadhesin, CUB domain"/>
    <property type="match status" value="1"/>
</dbReference>
<keyword evidence="9" id="KW-0472">Membrane</keyword>
<evidence type="ECO:0000259" key="11">
    <source>
        <dbReference type="PROSITE" id="PS50038"/>
    </source>
</evidence>
<dbReference type="PANTHER" id="PTHR46335">
    <property type="entry name" value="CUBILIN"/>
    <property type="match status" value="1"/>
</dbReference>
<dbReference type="InterPro" id="IPR000001">
    <property type="entry name" value="Kringle"/>
</dbReference>
<feature type="transmembrane region" description="Helical" evidence="9">
    <location>
        <begin position="521"/>
        <end position="544"/>
    </location>
</feature>
<sequence length="758" mass="84555">MWPLGVVSYFLLFGGVSSQTPLLTEAVLHDPVTSSGNTMTVRFTSDASKNKKGFVANYTAVDVTQEFGRYRCANNVTFIDARKRCDGKNDCGDGSDEDAETCACQDIPPSLTMCKDIEYQKVTLPNPLNYTHTTVEKILNSAIFSDLSTLANSGCHPRVRDFVCAVTVPRCESRSNVTQQLPCRSWCEEVQYSCSKEASWSAIPSCRIFSGDNCNNIMPSRTTEGELCFDGNGANYRGDAARGPLTGLACQPWNDDHYYMEVYPWANLVGNKCPYPDGKSRHVRGCKDPGNPRFGTRNPKLKFYWPGDRITYSCDVGFKFAENSPPSKSRCGDYIWHLKHDLILNSRIYNKEVSATSSLEARAYVVKIINLIWIDERLSWDPADYGGLHHFHIRDDLVWKPTLALQGNADTRYSGGFPATEVDIANTGEVVWPVESLARTTCDLDPFLFPQDNMTCPVCWKAVGEYTIECSDHESHEDENFLTCHNDKEAVEDGEWSGIAILSATDNTACLTIKLKRDPTYHFSTTISPCFILIILMVITFIMPIDKGDRIGFGVTVLLAMVVSLVVITGFLPVSSTLPFIALLIIVCMALMALFMLTTVFIIIIHDKKGPVPKWARTLFLKHLARALMMGDLTKKLKNETQTDYTYSNVGMVNGKHTKDSLMFEKDFVGAEGKLPRKVKDEVGDIIGVKLDELNNVVKMKLEEIKRSIDVLAKATSGHDDEEVAEYVLLAHVLDRMSLVLYIFAIAVAVPCTQFISH</sequence>
<dbReference type="EMBL" id="GG666474">
    <property type="protein sequence ID" value="EEN66759.1"/>
    <property type="molecule type" value="Genomic_DNA"/>
</dbReference>
<dbReference type="InterPro" id="IPR036790">
    <property type="entry name" value="Frizzled_dom_sf"/>
</dbReference>
<evidence type="ECO:0000256" key="10">
    <source>
        <dbReference type="SAM" id="SignalP"/>
    </source>
</evidence>
<dbReference type="InterPro" id="IPR000859">
    <property type="entry name" value="CUB_dom"/>
</dbReference>
<keyword evidence="9" id="KW-0812">Transmembrane</keyword>
<feature type="transmembrane region" description="Helical" evidence="9">
    <location>
        <begin position="580"/>
        <end position="605"/>
    </location>
</feature>
<evidence type="ECO:0000256" key="7">
    <source>
        <dbReference type="ARBA" id="ARBA00023157"/>
    </source>
</evidence>
<dbReference type="SMART" id="SM00063">
    <property type="entry name" value="FRI"/>
    <property type="match status" value="1"/>
</dbReference>
<dbReference type="eggNOG" id="KOG3577">
    <property type="taxonomic scope" value="Eukaryota"/>
</dbReference>
<dbReference type="SMART" id="SM00130">
    <property type="entry name" value="KR"/>
    <property type="match status" value="1"/>
</dbReference>
<comment type="subcellular location">
    <subcellularLocation>
        <location evidence="2">Cell membrane</location>
        <topology evidence="2">Single-pass membrane protein</topology>
    </subcellularLocation>
    <subcellularLocation>
        <location evidence="1">Membrane</location>
        <topology evidence="1">Multi-pass membrane protein</topology>
    </subcellularLocation>
    <subcellularLocation>
        <location evidence="3">Membrane</location>
        <topology evidence="3">Single-pass type I membrane protein</topology>
    </subcellularLocation>
</comment>
<dbReference type="PROSITE" id="PS50068">
    <property type="entry name" value="LDLRA_2"/>
    <property type="match status" value="1"/>
</dbReference>
<dbReference type="GO" id="GO:0005886">
    <property type="term" value="C:plasma membrane"/>
    <property type="evidence" value="ECO:0007669"/>
    <property type="project" value="UniProtKB-SubCell"/>
</dbReference>
<dbReference type="InterPro" id="IPR035976">
    <property type="entry name" value="Sushi/SCR/CCP_sf"/>
</dbReference>
<dbReference type="InterPro" id="IPR038050">
    <property type="entry name" value="Neuro_actylchol_rec"/>
</dbReference>
<accession>C3XYY8</accession>
<dbReference type="Gene3D" id="2.10.70.10">
    <property type="entry name" value="Complement Module, domain 1"/>
    <property type="match status" value="1"/>
</dbReference>
<dbReference type="InterPro" id="IPR006202">
    <property type="entry name" value="Neur_chan_lig-bd"/>
</dbReference>
<evidence type="ECO:0000256" key="8">
    <source>
        <dbReference type="PROSITE-ProRule" id="PRU00121"/>
    </source>
</evidence>